<feature type="transmembrane region" description="Helical" evidence="6">
    <location>
        <begin position="221"/>
        <end position="241"/>
    </location>
</feature>
<feature type="transmembrane region" description="Helical" evidence="6">
    <location>
        <begin position="140"/>
        <end position="161"/>
    </location>
</feature>
<proteinExistence type="inferred from homology"/>
<dbReference type="PANTHER" id="PTHR42893:SF44">
    <property type="entry name" value="PROTEIN DETOXIFICATION"/>
    <property type="match status" value="1"/>
</dbReference>
<reference evidence="7" key="1">
    <citation type="submission" date="2014-05" db="EMBL/GenBank/DDBJ databases">
        <title>The transcriptome of the halophilic microalga Tetraselmis sp. GSL018 isolated from the Great Salt Lake, Utah.</title>
        <authorList>
            <person name="Jinkerson R.E."/>
            <person name="D'Adamo S."/>
            <person name="Posewitz M.C."/>
        </authorList>
    </citation>
    <scope>NUCLEOTIDE SEQUENCE</scope>
    <source>
        <strain evidence="7">GSL018</strain>
    </source>
</reference>
<feature type="transmembrane region" description="Helical" evidence="6">
    <location>
        <begin position="253"/>
        <end position="274"/>
    </location>
</feature>
<evidence type="ECO:0000256" key="3">
    <source>
        <dbReference type="ARBA" id="ARBA00022692"/>
    </source>
</evidence>
<keyword evidence="5 6" id="KW-0472">Membrane</keyword>
<dbReference type="GO" id="GO:0016020">
    <property type="term" value="C:membrane"/>
    <property type="evidence" value="ECO:0007669"/>
    <property type="project" value="UniProtKB-SubCell"/>
</dbReference>
<sequence>MAFLSAYRAGVVCSPQKVSGSCLQDASCGKLHAATLGLLFDLRPWVGSPSQTVDLTGAGDSVLSERINEIRESELLKEKQSSSVQVTDSGVLKEVLCFALPALGSVLADPLMSLVDTACVGQHSSLHLAALAPNTSVFNLFFQLFTFLGLTTANLIANNSANLPGLSKTEKQLRLDTSSRVLAHSMVLALLSGLACCTFMICSGPALLTAMGATPETLAPALSYLQIRALASPALMVANVAQGACLGQQDSWTPLQVLAVSGLVNLVLDVILISNFNMGITGAAIATTIAQVIQSAFFVWYIKRKGDQGGVPLKWHGLPTARSLKPFWEVAQTLMSRTLFTCTAFTSVSTLSAGMGFIAAASHQVALQVFWFLSFVPESLSVTAQSLIARDISLPQKARMYTHTLMRLGGSVGAILAGLFTVAMTLTPGLFSSDAAVHAGLQHVLLPGCVALYTIALAMTFDGISIGSGRFKHLPRTNLIALVACLVVAFSGCSLGFGLTGSWAGLATFTAVRLVFHLAYYAKGWSHSIFGHKELRVSPAV</sequence>
<dbReference type="InterPro" id="IPR002528">
    <property type="entry name" value="MATE_fam"/>
</dbReference>
<dbReference type="InterPro" id="IPR044644">
    <property type="entry name" value="DinF-like"/>
</dbReference>
<dbReference type="Pfam" id="PF01554">
    <property type="entry name" value="MatE"/>
    <property type="match status" value="1"/>
</dbReference>
<feature type="transmembrane region" description="Helical" evidence="6">
    <location>
        <begin position="338"/>
        <end position="359"/>
    </location>
</feature>
<name>A0A061SEH8_9CHLO</name>
<feature type="transmembrane region" description="Helical" evidence="6">
    <location>
        <begin position="365"/>
        <end position="384"/>
    </location>
</feature>
<feature type="transmembrane region" description="Helical" evidence="6">
    <location>
        <begin position="181"/>
        <end position="201"/>
    </location>
</feature>
<comment type="subcellular location">
    <subcellularLocation>
        <location evidence="1">Membrane</location>
        <topology evidence="1">Multi-pass membrane protein</topology>
    </subcellularLocation>
</comment>
<evidence type="ECO:0000256" key="5">
    <source>
        <dbReference type="ARBA" id="ARBA00023136"/>
    </source>
</evidence>
<evidence type="ECO:0000256" key="4">
    <source>
        <dbReference type="ARBA" id="ARBA00022989"/>
    </source>
</evidence>
<evidence type="ECO:0000256" key="1">
    <source>
        <dbReference type="ARBA" id="ARBA00004141"/>
    </source>
</evidence>
<dbReference type="NCBIfam" id="TIGR00797">
    <property type="entry name" value="matE"/>
    <property type="match status" value="1"/>
</dbReference>
<dbReference type="GO" id="GO:0015297">
    <property type="term" value="F:antiporter activity"/>
    <property type="evidence" value="ECO:0007669"/>
    <property type="project" value="InterPro"/>
</dbReference>
<keyword evidence="4 6" id="KW-1133">Transmembrane helix</keyword>
<evidence type="ECO:0000313" key="7">
    <source>
        <dbReference type="EMBL" id="JAC81106.1"/>
    </source>
</evidence>
<protein>
    <recommendedName>
        <fullName evidence="6">Protein DETOXIFICATION</fullName>
    </recommendedName>
    <alternativeName>
        <fullName evidence="6">Multidrug and toxic compound extrusion protein</fullName>
    </alternativeName>
</protein>
<evidence type="ECO:0000256" key="2">
    <source>
        <dbReference type="ARBA" id="ARBA00010199"/>
    </source>
</evidence>
<organism evidence="7">
    <name type="scientific">Tetraselmis sp. GSL018</name>
    <dbReference type="NCBI Taxonomy" id="582737"/>
    <lineage>
        <taxon>Eukaryota</taxon>
        <taxon>Viridiplantae</taxon>
        <taxon>Chlorophyta</taxon>
        <taxon>core chlorophytes</taxon>
        <taxon>Chlorodendrophyceae</taxon>
        <taxon>Chlorodendrales</taxon>
        <taxon>Chlorodendraceae</taxon>
        <taxon>Tetraselmis</taxon>
    </lineage>
</organism>
<comment type="similarity">
    <text evidence="2 6">Belongs to the multi antimicrobial extrusion (MATE) (TC 2.A.66.1) family.</text>
</comment>
<gene>
    <name evidence="7" type="ORF">TSPGSL018_8676</name>
</gene>
<dbReference type="GO" id="GO:0042910">
    <property type="term" value="F:xenobiotic transmembrane transporter activity"/>
    <property type="evidence" value="ECO:0007669"/>
    <property type="project" value="InterPro"/>
</dbReference>
<dbReference type="EMBL" id="GBEZ01004083">
    <property type="protein sequence ID" value="JAC81106.1"/>
    <property type="molecule type" value="Transcribed_RNA"/>
</dbReference>
<feature type="transmembrane region" description="Helical" evidence="6">
    <location>
        <begin position="405"/>
        <end position="424"/>
    </location>
</feature>
<feature type="transmembrane region" description="Helical" evidence="6">
    <location>
        <begin position="479"/>
        <end position="497"/>
    </location>
</feature>
<evidence type="ECO:0000256" key="6">
    <source>
        <dbReference type="RuleBase" id="RU004914"/>
    </source>
</evidence>
<dbReference type="AlphaFoldDB" id="A0A061SEH8"/>
<dbReference type="PANTHER" id="PTHR42893">
    <property type="entry name" value="PROTEIN DETOXIFICATION 44, CHLOROPLASTIC-RELATED"/>
    <property type="match status" value="1"/>
</dbReference>
<accession>A0A061SEH8</accession>
<feature type="transmembrane region" description="Helical" evidence="6">
    <location>
        <begin position="444"/>
        <end position="467"/>
    </location>
</feature>
<feature type="transmembrane region" description="Helical" evidence="6">
    <location>
        <begin position="280"/>
        <end position="302"/>
    </location>
</feature>
<keyword evidence="3 6" id="KW-0812">Transmembrane</keyword>